<accession>A0A395M4Q2</accession>
<gene>
    <name evidence="1" type="ORF">FIE12Z_12919</name>
</gene>
<protein>
    <submittedName>
        <fullName evidence="1">Uncharacterized protein</fullName>
    </submittedName>
</protein>
<evidence type="ECO:0000313" key="2">
    <source>
        <dbReference type="Proteomes" id="UP000265631"/>
    </source>
</evidence>
<proteinExistence type="predicted"/>
<sequence length="75" mass="8317">MDPIDNGPFAPNKCPICSWTNMKGAEACEGTMPEVGGPCVWTPPEQEDDYCERILPNWLVLGGDLEVLNGFRVEY</sequence>
<dbReference type="Proteomes" id="UP000265631">
    <property type="component" value="Unassembled WGS sequence"/>
</dbReference>
<keyword evidence="2" id="KW-1185">Reference proteome</keyword>
<comment type="caution">
    <text evidence="1">The sequence shown here is derived from an EMBL/GenBank/DDBJ whole genome shotgun (WGS) entry which is preliminary data.</text>
</comment>
<dbReference type="AlphaFoldDB" id="A0A395M4Q2"/>
<organism evidence="1 2">
    <name type="scientific">Fusarium flagelliforme</name>
    <dbReference type="NCBI Taxonomy" id="2675880"/>
    <lineage>
        <taxon>Eukaryota</taxon>
        <taxon>Fungi</taxon>
        <taxon>Dikarya</taxon>
        <taxon>Ascomycota</taxon>
        <taxon>Pezizomycotina</taxon>
        <taxon>Sordariomycetes</taxon>
        <taxon>Hypocreomycetidae</taxon>
        <taxon>Hypocreales</taxon>
        <taxon>Nectriaceae</taxon>
        <taxon>Fusarium</taxon>
        <taxon>Fusarium incarnatum-equiseti species complex</taxon>
    </lineage>
</organism>
<name>A0A395M4Q2_9HYPO</name>
<evidence type="ECO:0000313" key="1">
    <source>
        <dbReference type="EMBL" id="RFN41869.1"/>
    </source>
</evidence>
<reference evidence="1 2" key="1">
    <citation type="journal article" date="2018" name="PLoS Pathog.">
        <title>Evolution of structural diversity of trichothecenes, a family of toxins produced by plant pathogenic and entomopathogenic fungi.</title>
        <authorList>
            <person name="Proctor R.H."/>
            <person name="McCormick S.P."/>
            <person name="Kim H.S."/>
            <person name="Cardoza R.E."/>
            <person name="Stanley A.M."/>
            <person name="Lindo L."/>
            <person name="Kelly A."/>
            <person name="Brown D.W."/>
            <person name="Lee T."/>
            <person name="Vaughan M.M."/>
            <person name="Alexander N.J."/>
            <person name="Busman M."/>
            <person name="Gutierrez S."/>
        </authorList>
    </citation>
    <scope>NUCLEOTIDE SEQUENCE [LARGE SCALE GENOMIC DNA]</scope>
    <source>
        <strain evidence="1 2">NRRL 13405</strain>
    </source>
</reference>
<dbReference type="EMBL" id="PXXK01000800">
    <property type="protein sequence ID" value="RFN41869.1"/>
    <property type="molecule type" value="Genomic_DNA"/>
</dbReference>